<feature type="non-terminal residue" evidence="2">
    <location>
        <position position="111"/>
    </location>
</feature>
<evidence type="ECO:0000256" key="1">
    <source>
        <dbReference type="SAM" id="MobiDB-lite"/>
    </source>
</evidence>
<gene>
    <name evidence="2" type="ORF">SEUCBS140593_006844</name>
</gene>
<dbReference type="Proteomes" id="UP001642482">
    <property type="component" value="Unassembled WGS sequence"/>
</dbReference>
<protein>
    <submittedName>
        <fullName evidence="2">Uncharacterized protein</fullName>
    </submittedName>
</protein>
<feature type="compositionally biased region" description="Polar residues" evidence="1">
    <location>
        <begin position="1"/>
        <end position="21"/>
    </location>
</feature>
<name>A0ABP0C890_9PEZI</name>
<comment type="caution">
    <text evidence="2">The sequence shown here is derived from an EMBL/GenBank/DDBJ whole genome shotgun (WGS) entry which is preliminary data.</text>
</comment>
<evidence type="ECO:0000313" key="3">
    <source>
        <dbReference type="Proteomes" id="UP001642482"/>
    </source>
</evidence>
<dbReference type="EMBL" id="CAWUHD010000078">
    <property type="protein sequence ID" value="CAK7228232.1"/>
    <property type="molecule type" value="Genomic_DNA"/>
</dbReference>
<keyword evidence="3" id="KW-1185">Reference proteome</keyword>
<reference evidence="2 3" key="1">
    <citation type="submission" date="2024-01" db="EMBL/GenBank/DDBJ databases">
        <authorList>
            <person name="Allen C."/>
            <person name="Tagirdzhanova G."/>
        </authorList>
    </citation>
    <scope>NUCLEOTIDE SEQUENCE [LARGE SCALE GENOMIC DNA]</scope>
</reference>
<evidence type="ECO:0000313" key="2">
    <source>
        <dbReference type="EMBL" id="CAK7228232.1"/>
    </source>
</evidence>
<organism evidence="2 3">
    <name type="scientific">Sporothrix eucalyptigena</name>
    <dbReference type="NCBI Taxonomy" id="1812306"/>
    <lineage>
        <taxon>Eukaryota</taxon>
        <taxon>Fungi</taxon>
        <taxon>Dikarya</taxon>
        <taxon>Ascomycota</taxon>
        <taxon>Pezizomycotina</taxon>
        <taxon>Sordariomycetes</taxon>
        <taxon>Sordariomycetidae</taxon>
        <taxon>Ophiostomatales</taxon>
        <taxon>Ophiostomataceae</taxon>
        <taxon>Sporothrix</taxon>
    </lineage>
</organism>
<proteinExistence type="predicted"/>
<accession>A0ABP0C890</accession>
<sequence>MPSDPSHNGQDSVPWITVSTKNSRRRGRHPVDVAVSFHSRPPPTSAAHPGALPGAGAESAATLSATATGTCAHIEAEHARVVARWRDQPSFSRLVDLIQAQASSHAPVTQA</sequence>
<feature type="compositionally biased region" description="Low complexity" evidence="1">
    <location>
        <begin position="46"/>
        <end position="59"/>
    </location>
</feature>
<feature type="region of interest" description="Disordered" evidence="1">
    <location>
        <begin position="1"/>
        <end position="59"/>
    </location>
</feature>